<dbReference type="Proteomes" id="UP000683000">
    <property type="component" value="Unassembled WGS sequence"/>
</dbReference>
<name>A0A8I2YJP4_9AGAM</name>
<dbReference type="AlphaFoldDB" id="A0A8I2YJP4"/>
<feature type="coiled-coil region" evidence="1">
    <location>
        <begin position="27"/>
        <end position="54"/>
    </location>
</feature>
<accession>A0A8I2YJP4</accession>
<organism evidence="2 3">
    <name type="scientific">Boletus reticuloceps</name>
    <dbReference type="NCBI Taxonomy" id="495285"/>
    <lineage>
        <taxon>Eukaryota</taxon>
        <taxon>Fungi</taxon>
        <taxon>Dikarya</taxon>
        <taxon>Basidiomycota</taxon>
        <taxon>Agaricomycotina</taxon>
        <taxon>Agaricomycetes</taxon>
        <taxon>Agaricomycetidae</taxon>
        <taxon>Boletales</taxon>
        <taxon>Boletineae</taxon>
        <taxon>Boletaceae</taxon>
        <taxon>Boletoideae</taxon>
        <taxon>Boletus</taxon>
    </lineage>
</organism>
<sequence length="56" mass="6373">MCVSQKTRCYIAGKVAASQHGSLQDLVTKQQQEILEIKEQMKKLAKKLVVQEQEKV</sequence>
<evidence type="ECO:0000256" key="1">
    <source>
        <dbReference type="SAM" id="Coils"/>
    </source>
</evidence>
<comment type="caution">
    <text evidence="2">The sequence shown here is derived from an EMBL/GenBank/DDBJ whole genome shotgun (WGS) entry which is preliminary data.</text>
</comment>
<evidence type="ECO:0000313" key="2">
    <source>
        <dbReference type="EMBL" id="KAG6372932.1"/>
    </source>
</evidence>
<gene>
    <name evidence="2" type="ORF">JVT61DRAFT_6967</name>
</gene>
<reference evidence="2" key="1">
    <citation type="submission" date="2021-03" db="EMBL/GenBank/DDBJ databases">
        <title>Evolutionary innovations through gain and loss of genes in the ectomycorrhizal Boletales.</title>
        <authorList>
            <person name="Wu G."/>
            <person name="Miyauchi S."/>
            <person name="Morin E."/>
            <person name="Yang Z.-L."/>
            <person name="Xu J."/>
            <person name="Martin F.M."/>
        </authorList>
    </citation>
    <scope>NUCLEOTIDE SEQUENCE</scope>
    <source>
        <strain evidence="2">BR01</strain>
    </source>
</reference>
<proteinExistence type="predicted"/>
<protein>
    <submittedName>
        <fullName evidence="2">Uncharacterized protein</fullName>
    </submittedName>
</protein>
<keyword evidence="1" id="KW-0175">Coiled coil</keyword>
<evidence type="ECO:0000313" key="3">
    <source>
        <dbReference type="Proteomes" id="UP000683000"/>
    </source>
</evidence>
<dbReference type="EMBL" id="JAGFBS010000024">
    <property type="protein sequence ID" value="KAG6372932.1"/>
    <property type="molecule type" value="Genomic_DNA"/>
</dbReference>
<keyword evidence="3" id="KW-1185">Reference proteome</keyword>